<dbReference type="Gene3D" id="1.20.58.80">
    <property type="entry name" value="Phosphotransferase system, lactose/cellobiose-type IIA subunit"/>
    <property type="match status" value="1"/>
</dbReference>
<dbReference type="Gene3D" id="2.60.40.10">
    <property type="entry name" value="Immunoglobulins"/>
    <property type="match status" value="1"/>
</dbReference>
<keyword evidence="8" id="KW-0326">Glycosidase</keyword>
<organism evidence="8">
    <name type="scientific">uncultured Thermomicrobiales bacterium</name>
    <dbReference type="NCBI Taxonomy" id="1645740"/>
    <lineage>
        <taxon>Bacteria</taxon>
        <taxon>Pseudomonadati</taxon>
        <taxon>Thermomicrobiota</taxon>
        <taxon>Thermomicrobia</taxon>
        <taxon>Thermomicrobiales</taxon>
        <taxon>environmental samples</taxon>
    </lineage>
</organism>
<feature type="active site" description="Proton donor" evidence="6">
    <location>
        <position position="416"/>
    </location>
</feature>
<feature type="domain" description="Glycosyl hydrolase family 13 catalytic" evidence="7">
    <location>
        <begin position="204"/>
        <end position="547"/>
    </location>
</feature>
<evidence type="ECO:0000256" key="4">
    <source>
        <dbReference type="ARBA" id="ARBA00023277"/>
    </source>
</evidence>
<feature type="binding site" evidence="6">
    <location>
        <position position="351"/>
    </location>
    <ligand>
        <name>alpha-maltose 1-phosphate</name>
        <dbReference type="ChEBI" id="CHEBI:63576"/>
    </ligand>
</feature>
<keyword evidence="2 6" id="KW-0328">Glycosyltransferase</keyword>
<keyword evidence="4 6" id="KW-0119">Carbohydrate metabolism</keyword>
<keyword evidence="3 6" id="KW-0808">Transferase</keyword>
<evidence type="ECO:0000313" key="8">
    <source>
        <dbReference type="EMBL" id="CAA9570063.1"/>
    </source>
</evidence>
<name>A0A6J4V881_9BACT</name>
<proteinExistence type="inferred from homology"/>
<sequence length="668" mass="76126">MTTAALTRLETIPSSVQIENVLPQIDAGRYPVKREVGDVLEVSADIFKDGHDMLAAFVRYRTREEMDWHEAEMTLVDNDRWAGSFPLTENTRYHYTVFAFPDVFATWKDEIEKKIAADVDVHLEVLEGIDLILEAARRAGGADQDQLEAAIAEARSVGTPPDAAAVLMSDAVVSLMKRHASRARGNTFDRELTVVVDRVEARYASWYSMFPRSAGRIEGKSATFRDVIDQLPRIHAMGFDVLYFTPIHPIGSTNKKGKNNTLGGGPDDPGVPYAIGSADGGHDAIDPQLGTLDDFDELVGEAAALGMEIALDYAINASPDHPWIRDHPDWFFVRPDGSIRYAENPPKKYQDVHPVNWETADWRALWDEQKRVIMHWVHHGVKTFRVDNPHTKPTVFWEWLIDEVQRTNPEVIFLSEAFTRPKVMKALAKAGYTQSYTYFTWRNTKVELTEYLTELTQEEPKEYMRGNFFTNTHDINPYILQQGGRAAFQSRFLLASTLSSVYGIYSGFELCENTPVPGREEYLNSEKYEYKVWDWDRPGNIVPLISRVNQIRREHPALQEYDNLRFYQADNPQILAYGKATPDWSDNIVVAVNLDPFNTHDSWVYLPIEQMGIADDEPFQALELVSGETYEWRGARQYVRLDPELVPGQIFQIRRYGAAQPDGHDPRG</sequence>
<dbReference type="Pfam" id="PF21702">
    <property type="entry name" value="GLGE_C"/>
    <property type="match status" value="1"/>
</dbReference>
<reference evidence="8" key="1">
    <citation type="submission" date="2020-02" db="EMBL/GenBank/DDBJ databases">
        <authorList>
            <person name="Meier V. D."/>
        </authorList>
    </citation>
    <scope>NUCLEOTIDE SEQUENCE</scope>
    <source>
        <strain evidence="8">AVDCRST_MAG33</strain>
    </source>
</reference>
<dbReference type="GO" id="GO:0004553">
    <property type="term" value="F:hydrolase activity, hydrolyzing O-glycosyl compounds"/>
    <property type="evidence" value="ECO:0007669"/>
    <property type="project" value="InterPro"/>
</dbReference>
<dbReference type="InterPro" id="IPR049171">
    <property type="entry name" value="GLGE_C"/>
</dbReference>
<keyword evidence="8" id="KW-0378">Hydrolase</keyword>
<dbReference type="SUPFAM" id="SSF51445">
    <property type="entry name" value="(Trans)glycosidases"/>
    <property type="match status" value="1"/>
</dbReference>
<evidence type="ECO:0000256" key="5">
    <source>
        <dbReference type="ARBA" id="ARBA00048735"/>
    </source>
</evidence>
<dbReference type="GO" id="GO:0016758">
    <property type="term" value="F:hexosyltransferase activity"/>
    <property type="evidence" value="ECO:0007669"/>
    <property type="project" value="UniProtKB-UniRule"/>
</dbReference>
<dbReference type="EMBL" id="CADCWK010000281">
    <property type="protein sequence ID" value="CAA9570063.1"/>
    <property type="molecule type" value="Genomic_DNA"/>
</dbReference>
<dbReference type="CDD" id="cd11344">
    <property type="entry name" value="AmyAc_GlgE_like"/>
    <property type="match status" value="1"/>
</dbReference>
<dbReference type="GO" id="GO:0030979">
    <property type="term" value="P:alpha-glucan biosynthetic process"/>
    <property type="evidence" value="ECO:0007669"/>
    <property type="project" value="UniProtKB-UniRule"/>
</dbReference>
<accession>A0A6J4V881</accession>
<dbReference type="InterPro" id="IPR013783">
    <property type="entry name" value="Ig-like_fold"/>
</dbReference>
<comment type="similarity">
    <text evidence="6">Belongs to the glycosyl hydrolase 13 family. GlgE subfamily.</text>
</comment>
<dbReference type="InterPro" id="IPR013780">
    <property type="entry name" value="Glyco_hydro_b"/>
</dbReference>
<protein>
    <recommendedName>
        <fullName evidence="6">Alpha-1,4-glucan:maltose-1-phosphate maltosyltransferase</fullName>
        <shortName evidence="6">GMPMT</shortName>
        <ecNumber evidence="6">2.4.99.16</ecNumber>
    </recommendedName>
    <alternativeName>
        <fullName evidence="6">(1-&gt;4)-alpha-D-glucan:maltose-1-phosphate alpha-D-maltosyltransferase</fullName>
    </alternativeName>
</protein>
<evidence type="ECO:0000256" key="3">
    <source>
        <dbReference type="ARBA" id="ARBA00022679"/>
    </source>
</evidence>
<dbReference type="Gene3D" id="3.20.20.80">
    <property type="entry name" value="Glycosidases"/>
    <property type="match status" value="1"/>
</dbReference>
<dbReference type="HAMAP" id="MF_02124">
    <property type="entry name" value="GlgE"/>
    <property type="match status" value="1"/>
</dbReference>
<feature type="site" description="Transition state stabilizer" evidence="6">
    <location>
        <position position="474"/>
    </location>
</feature>
<comment type="catalytic activity">
    <reaction evidence="5 6">
        <text>alpha-maltose 1-phosphate + [(1-&gt;4)-alpha-D-glucosyl](n) = [(1-&gt;4)-alpha-D-glucosyl](n+2) + phosphate</text>
        <dbReference type="Rhea" id="RHEA:42692"/>
        <dbReference type="Rhea" id="RHEA-COMP:9584"/>
        <dbReference type="Rhea" id="RHEA-COMP:10183"/>
        <dbReference type="ChEBI" id="CHEBI:15444"/>
        <dbReference type="ChEBI" id="CHEBI:43474"/>
        <dbReference type="ChEBI" id="CHEBI:63576"/>
        <dbReference type="EC" id="2.4.99.16"/>
    </reaction>
</comment>
<dbReference type="PANTHER" id="PTHR47786">
    <property type="entry name" value="ALPHA-1,4-GLUCAN:MALTOSE-1-PHOSPHATE MALTOSYLTRANSFERASE"/>
    <property type="match status" value="1"/>
</dbReference>
<dbReference type="AlphaFoldDB" id="A0A6J4V881"/>
<evidence type="ECO:0000259" key="7">
    <source>
        <dbReference type="SMART" id="SM00642"/>
    </source>
</evidence>
<comment type="caution">
    <text evidence="6">Lacks conserved residue(s) required for the propagation of feature annotation.</text>
</comment>
<dbReference type="InterPro" id="IPR026585">
    <property type="entry name" value="GlgE"/>
</dbReference>
<evidence type="ECO:0000256" key="6">
    <source>
        <dbReference type="HAMAP-Rule" id="MF_02124"/>
    </source>
</evidence>
<feature type="binding site" evidence="6">
    <location>
        <position position="256"/>
    </location>
    <ligand>
        <name>alpha-maltose 1-phosphate</name>
        <dbReference type="ChEBI" id="CHEBI:63576"/>
    </ligand>
</feature>
<dbReference type="Pfam" id="PF11896">
    <property type="entry name" value="GlgE_dom_N_S"/>
    <property type="match status" value="1"/>
</dbReference>
<evidence type="ECO:0000256" key="1">
    <source>
        <dbReference type="ARBA" id="ARBA00011738"/>
    </source>
</evidence>
<dbReference type="Pfam" id="PF00128">
    <property type="entry name" value="Alpha-amylase"/>
    <property type="match status" value="1"/>
</dbReference>
<gene>
    <name evidence="6" type="primary">glgE</name>
    <name evidence="8" type="ORF">AVDCRST_MAG33-2436</name>
</gene>
<comment type="function">
    <text evidence="6">Maltosyltransferase that uses maltose 1-phosphate (M1P) as the sugar donor to elongate linear or branched alpha-(1-&gt;4)-glucans. Is involved in a branched alpha-glucan biosynthetic pathway from trehalose, together with TreS, Mak and GlgB.</text>
</comment>
<evidence type="ECO:0000256" key="2">
    <source>
        <dbReference type="ARBA" id="ARBA00022676"/>
    </source>
</evidence>
<feature type="binding site" evidence="6">
    <location>
        <position position="388"/>
    </location>
    <ligand>
        <name>alpha-maltose 1-phosphate</name>
        <dbReference type="ChEBI" id="CHEBI:63576"/>
    </ligand>
</feature>
<comment type="subunit">
    <text evidence="1 6">Homodimer.</text>
</comment>
<dbReference type="EC" id="2.4.99.16" evidence="6"/>
<feature type="binding site" evidence="6">
    <location>
        <begin position="527"/>
        <end position="528"/>
    </location>
    <ligand>
        <name>alpha-maltose 1-phosphate</name>
        <dbReference type="ChEBI" id="CHEBI:63576"/>
    </ligand>
</feature>
<dbReference type="InterPro" id="IPR021828">
    <property type="entry name" value="GlgE_dom_N/S"/>
</dbReference>
<dbReference type="Gene3D" id="2.60.40.1180">
    <property type="entry name" value="Golgi alpha-mannosidase II"/>
    <property type="match status" value="1"/>
</dbReference>
<feature type="active site" description="Nucleophile" evidence="6">
    <location>
        <position position="387"/>
    </location>
</feature>
<dbReference type="InterPro" id="IPR017853">
    <property type="entry name" value="GH"/>
</dbReference>
<dbReference type="SMART" id="SM00642">
    <property type="entry name" value="Aamy"/>
    <property type="match status" value="1"/>
</dbReference>
<dbReference type="InterPro" id="IPR006047">
    <property type="entry name" value="GH13_cat_dom"/>
</dbReference>
<dbReference type="PANTHER" id="PTHR47786:SF2">
    <property type="entry name" value="GLYCOSYL HYDROLASE FAMILY 13 CATALYTIC DOMAIN-CONTAINING PROTEIN"/>
    <property type="match status" value="1"/>
</dbReference>